<dbReference type="PIRSF" id="PIRSF000388">
    <property type="entry name" value="Pantoate_hydroxy_MeTrfase"/>
    <property type="match status" value="1"/>
</dbReference>
<dbReference type="InterPro" id="IPR040442">
    <property type="entry name" value="Pyrv_kinase-like_dom_sf"/>
</dbReference>
<evidence type="ECO:0000256" key="6">
    <source>
        <dbReference type="PIRSR" id="PIRSR000388-1"/>
    </source>
</evidence>
<comment type="caution">
    <text evidence="7">The sequence shown here is derived from an EMBL/GenBank/DDBJ whole genome shotgun (WGS) entry which is preliminary data.</text>
</comment>
<evidence type="ECO:0000256" key="3">
    <source>
        <dbReference type="ARBA" id="ARBA00012618"/>
    </source>
</evidence>
<dbReference type="GO" id="GO:0003864">
    <property type="term" value="F:3-methyl-2-oxobutanoate hydroxymethyltransferase activity"/>
    <property type="evidence" value="ECO:0007669"/>
    <property type="project" value="UniProtKB-EC"/>
</dbReference>
<evidence type="ECO:0000256" key="1">
    <source>
        <dbReference type="ARBA" id="ARBA00008676"/>
    </source>
</evidence>
<dbReference type="Pfam" id="PF02548">
    <property type="entry name" value="Pantoate_transf"/>
    <property type="match status" value="1"/>
</dbReference>
<evidence type="ECO:0000313" key="7">
    <source>
        <dbReference type="EMBL" id="GGW35081.1"/>
    </source>
</evidence>
<gene>
    <name evidence="7" type="ORF">GCM10011452_24530</name>
</gene>
<dbReference type="EC" id="2.1.2.11" evidence="3"/>
<dbReference type="GO" id="GO:0000287">
    <property type="term" value="F:magnesium ion binding"/>
    <property type="evidence" value="ECO:0007669"/>
    <property type="project" value="TreeGrafter"/>
</dbReference>
<comment type="subunit">
    <text evidence="2">Homodecamer; pentamer of dimers.</text>
</comment>
<feature type="active site" description="Proton acceptor" evidence="6">
    <location>
        <position position="161"/>
    </location>
</feature>
<sequence length="272" mass="29571">MTMAKRPTIHDLRTMRGKHQYAMLRVETLEEAEAAERAGVEMLSVPPSMILDPNFRDAAPTAFCFPGDNFFNIGGPEKMLEWALNMYKHGADAVYCSGSLAAVRLLSEHAIPVCGHVGLIPSKATWTGGFKAVGKTLESAQLVWNQCKALEEAGAFAVEIEVVPASVTDAIAEHSDLFLISMGAGSGGHAQYLFTDDILGQNTGHVPRHAKIYANFAAEYARLQELRIKAMRDYVTDVHEGLYPAPQYCVGSDPEVVAAFRSWLADQDAPAS</sequence>
<keyword evidence="5" id="KW-0808">Transferase</keyword>
<dbReference type="Proteomes" id="UP000628984">
    <property type="component" value="Unassembled WGS sequence"/>
</dbReference>
<keyword evidence="4" id="KW-0566">Pantothenate biosynthesis</keyword>
<comment type="similarity">
    <text evidence="1">Belongs to the PanB family.</text>
</comment>
<organism evidence="7 8">
    <name type="scientific">Gemmobacter lanyuensis</name>
    <dbReference type="NCBI Taxonomy" id="1054497"/>
    <lineage>
        <taxon>Bacteria</taxon>
        <taxon>Pseudomonadati</taxon>
        <taxon>Pseudomonadota</taxon>
        <taxon>Alphaproteobacteria</taxon>
        <taxon>Rhodobacterales</taxon>
        <taxon>Paracoccaceae</taxon>
        <taxon>Gemmobacter</taxon>
    </lineage>
</organism>
<evidence type="ECO:0000256" key="2">
    <source>
        <dbReference type="ARBA" id="ARBA00011424"/>
    </source>
</evidence>
<proteinExistence type="inferred from homology"/>
<evidence type="ECO:0000313" key="8">
    <source>
        <dbReference type="Proteomes" id="UP000628984"/>
    </source>
</evidence>
<dbReference type="InterPro" id="IPR003700">
    <property type="entry name" value="Pantoate_hydroxy_MeTrfase"/>
</dbReference>
<accession>A0A918IVV6</accession>
<dbReference type="Gene3D" id="3.20.20.60">
    <property type="entry name" value="Phosphoenolpyruvate-binding domains"/>
    <property type="match status" value="1"/>
</dbReference>
<protein>
    <recommendedName>
        <fullName evidence="3">3-methyl-2-oxobutanoate hydroxymethyltransferase</fullName>
        <ecNumber evidence="3">2.1.2.11</ecNumber>
    </recommendedName>
</protein>
<reference evidence="7" key="1">
    <citation type="journal article" date="2014" name="Int. J. Syst. Evol. Microbiol.">
        <title>Complete genome sequence of Corynebacterium casei LMG S-19264T (=DSM 44701T), isolated from a smear-ripened cheese.</title>
        <authorList>
            <consortium name="US DOE Joint Genome Institute (JGI-PGF)"/>
            <person name="Walter F."/>
            <person name="Albersmeier A."/>
            <person name="Kalinowski J."/>
            <person name="Ruckert C."/>
        </authorList>
    </citation>
    <scope>NUCLEOTIDE SEQUENCE</scope>
    <source>
        <strain evidence="7">KCTC 23714</strain>
    </source>
</reference>
<reference evidence="7" key="2">
    <citation type="submission" date="2020-09" db="EMBL/GenBank/DDBJ databases">
        <authorList>
            <person name="Sun Q."/>
            <person name="Kim S."/>
        </authorList>
    </citation>
    <scope>NUCLEOTIDE SEQUENCE</scope>
    <source>
        <strain evidence="7">KCTC 23714</strain>
    </source>
</reference>
<evidence type="ECO:0000256" key="5">
    <source>
        <dbReference type="ARBA" id="ARBA00022679"/>
    </source>
</evidence>
<dbReference type="InterPro" id="IPR015813">
    <property type="entry name" value="Pyrv/PenolPyrv_kinase-like_dom"/>
</dbReference>
<dbReference type="PANTHER" id="PTHR20881:SF0">
    <property type="entry name" value="3-METHYL-2-OXOBUTANOATE HYDROXYMETHYLTRANSFERASE"/>
    <property type="match status" value="1"/>
</dbReference>
<dbReference type="SUPFAM" id="SSF51621">
    <property type="entry name" value="Phosphoenolpyruvate/pyruvate domain"/>
    <property type="match status" value="1"/>
</dbReference>
<dbReference type="GO" id="GO:0015940">
    <property type="term" value="P:pantothenate biosynthetic process"/>
    <property type="evidence" value="ECO:0007669"/>
    <property type="project" value="UniProtKB-KW"/>
</dbReference>
<dbReference type="PANTHER" id="PTHR20881">
    <property type="entry name" value="3-METHYL-2-OXOBUTANOATE HYDROXYMETHYLTRANSFERASE"/>
    <property type="match status" value="1"/>
</dbReference>
<dbReference type="AlphaFoldDB" id="A0A918IVV6"/>
<dbReference type="EMBL" id="BMYQ01000007">
    <property type="protein sequence ID" value="GGW35081.1"/>
    <property type="molecule type" value="Genomic_DNA"/>
</dbReference>
<keyword evidence="8" id="KW-1185">Reference proteome</keyword>
<evidence type="ECO:0000256" key="4">
    <source>
        <dbReference type="ARBA" id="ARBA00022655"/>
    </source>
</evidence>
<name>A0A918IVV6_9RHOB</name>